<proteinExistence type="predicted"/>
<dbReference type="InterPro" id="IPR039448">
    <property type="entry name" value="Beta_helix"/>
</dbReference>
<gene>
    <name evidence="2" type="ORF">GCM10011379_18220</name>
</gene>
<reference evidence="2" key="2">
    <citation type="submission" date="2020-09" db="EMBL/GenBank/DDBJ databases">
        <authorList>
            <person name="Sun Q."/>
            <person name="Zhou Y."/>
        </authorList>
    </citation>
    <scope>NUCLEOTIDE SEQUENCE</scope>
    <source>
        <strain evidence="2">CGMCC 1.15290</strain>
    </source>
</reference>
<feature type="domain" description="PKD" evidence="1">
    <location>
        <begin position="2351"/>
        <end position="2432"/>
    </location>
</feature>
<dbReference type="SUPFAM" id="SSF49265">
    <property type="entry name" value="Fibronectin type III"/>
    <property type="match status" value="1"/>
</dbReference>
<dbReference type="InterPro" id="IPR026341">
    <property type="entry name" value="T9SS_type_B"/>
</dbReference>
<protein>
    <recommendedName>
        <fullName evidence="1">PKD domain-containing protein</fullName>
    </recommendedName>
</protein>
<dbReference type="Pfam" id="PF19081">
    <property type="entry name" value="Ig_7"/>
    <property type="match status" value="1"/>
</dbReference>
<accession>A0A917MUW5</accession>
<dbReference type="SMART" id="SM00710">
    <property type="entry name" value="PbH1"/>
    <property type="match status" value="16"/>
</dbReference>
<evidence type="ECO:0000259" key="1">
    <source>
        <dbReference type="PROSITE" id="PS50093"/>
    </source>
</evidence>
<name>A0A917MUW5_9BACT</name>
<evidence type="ECO:0000313" key="3">
    <source>
        <dbReference type="Proteomes" id="UP000627292"/>
    </source>
</evidence>
<dbReference type="Pfam" id="PF18911">
    <property type="entry name" value="PKD_4"/>
    <property type="match status" value="1"/>
</dbReference>
<dbReference type="Proteomes" id="UP000627292">
    <property type="component" value="Unassembled WGS sequence"/>
</dbReference>
<dbReference type="Pfam" id="PF17517">
    <property type="entry name" value="IgGFc_binding"/>
    <property type="match status" value="1"/>
</dbReference>
<dbReference type="NCBIfam" id="TIGR04131">
    <property type="entry name" value="Bac_Flav_CTERM"/>
    <property type="match status" value="1"/>
</dbReference>
<dbReference type="InterPro" id="IPR012334">
    <property type="entry name" value="Pectin_lyas_fold"/>
</dbReference>
<dbReference type="Gene3D" id="2.60.40.10">
    <property type="entry name" value="Immunoglobulins"/>
    <property type="match status" value="1"/>
</dbReference>
<dbReference type="Pfam" id="PF13229">
    <property type="entry name" value="Beta_helix"/>
    <property type="match status" value="1"/>
</dbReference>
<organism evidence="2 3">
    <name type="scientific">Filimonas zeae</name>
    <dbReference type="NCBI Taxonomy" id="1737353"/>
    <lineage>
        <taxon>Bacteria</taxon>
        <taxon>Pseudomonadati</taxon>
        <taxon>Bacteroidota</taxon>
        <taxon>Chitinophagia</taxon>
        <taxon>Chitinophagales</taxon>
        <taxon>Chitinophagaceae</taxon>
        <taxon>Filimonas</taxon>
    </lineage>
</organism>
<dbReference type="InterPro" id="IPR035234">
    <property type="entry name" value="IgGFc-bd_N"/>
</dbReference>
<dbReference type="SMART" id="SM00060">
    <property type="entry name" value="FN3"/>
    <property type="match status" value="1"/>
</dbReference>
<dbReference type="InterPro" id="IPR011050">
    <property type="entry name" value="Pectin_lyase_fold/virulence"/>
</dbReference>
<sequence>MSVCTLAITHFVHAQCSGVPAVHGTFVIDNRVPTNVTTGTFHSFNDAYNHIKCGIDGPVVFNVAAGSAVYTEQLIMDAVAGTSAVNTITFNGNNNVISYTATDATQRAVIRLYGTDFTRFHQLTIKAGGTGDSEYGYAVQLGNDADDNIFSGCSMEVSQSSPLDSYTGVLIAGGNDIWDMGDAGCDRNQLLNNTITGGNMGIAITSTATDANTANIIKGNTIRDFYNYGVYAGTGNNVLVDSNNISRPARTDVADGYGVYVTGTQTGSTVSRNRVHHLFAGMAAGSDGLSAYGVYYDFAELNGDNRVANNLFYGFDCAGNAYGVYNNFTGNLLIAHNTIALDGASASGGNLAAGIYLLSVLTDVTVVNNIVAVSRSGGGKKYALYQSNRSDGIVTGYNDYYIMPAAVNAFTGYYAGADVATLADWKTASGNDARSLAADPLFTDAVAGNFLPVSAALDNKGFFLKVNTDITGAARSSTTPDMGAYEFVPVACPATLTAGNTQVYGAPACAGASIGLSLKGYNPGSAITYQWQYAATETGTYANLGNVLTNSADTVIKAASVLYYRVQLSCNSNTVWSAPVLVNINAALPADTYTIDKNAAPGAPKTFHSFNDARMAMACGIAGPVVFNVTAGSGVYEEQLVLDSVPGASAVNTITFKGNGNTIHYSSSDAQNKAVIKLVKADYIILDSLVVDADGSGSYGYGIQLYDGADYNTVKGCTIIANTSSINGRNRTNHAGIVVSNDETSFNGFGEGVPSTGNVFTRDSIVGGVYGVVIAAGDGLAVNNTISNCIMEDGYSGGIRVSYATGTIISGNRLSRPHSSNLADYEGVSVDMNDHVQITGNLIRDVYMGAPANYSNAIGIMVQNSAPNTSNTASLVANNVIYLTETSGSMQGIYATYSGNTNYYHNTIILDNSSTDAGGDMQGTFFEGTENIQFKNNIVSVTSAGGSAKTAFYINSGLVTADRNNYYVNKIAPASIANYLGVSMLTLAEWKAAAGQDAGSVSFDPAFANPAAGDFTPARGQIDNIGTPLGITHDITGAVRSTTTPDAGAVEFAVAPCNGAPVAGTVVLSPAGGVCLGSTISMQLNGNSNGGYYLFQWQSARAATGEWTTISDFITQPDFSTEVNWNTWFRCRVICGADTVATTPVQLQLNAVMPKGIYTINPALPSSYPPGLGANFQSVTEAVTALQCGIGGAITFNIAPGTYTEQVTIPRIPGASDTSRVTFRGVAGNAASVKIEYTGTFDDNHVIRLDNASYVTFTDVSITSLAGPYGRVVVLANNSGADSILNSVLTAPAVTSGNAGGVYAEKLSGRGDVIKNNTITGGRYGVYLEGKEYGAFASSHVVEDNRISGFYTNGVYATYPTHLVVGNNQILLKGTMAATACGISTDGADSAMQILHNTITIENTTSTIRGMLFTYGYMESAGWHQIAGNTITAINNNTGRVHGINLNAVQTARLINNVININTTGTEAYGISLSTGSYQLYNNTVQNMSAGTGTANAVLFASASIGLECVTRNNIFRHTGGGAVMRAWEPSFVNSDYNTLYTTGAVLFRTGSSGAVTYNTFQAWRDATTWDYNSLYYQPALVSTTDLHPKTDAPEVWAIHGRGVQIAGNNKDINNQPRPDILTAGVPDMGAYEFMPAALPVVLTATPAVPVANSNQLLMLGTDTVARIRWGASVPATVTARRYSGIVPPSLPADAKYMYFYTDINTGGGNYAYDIDHYYIDSWQGFVPKQKYIRLAKTDAAGAWSLSGKGTVNEGDNILYDKDLTSLHLFTGLFDSVARAQEPPVVVAAADTTNLGTRFWTSYPLNDFGSYGTHAMVLYLSAADTDADVTVKIHGTTWVRNYHVPAGTVVMTDAIPRSGSADARLLASGVYDRGISIVSTQPIAAHTYTYTSSGGSMLLPVGAYGYDYQALIYKQVGSPGSAHSFVNVIAEYDSTMIEITPSVPAVGHPANVPFTVLLHQGQVFQLLGEFVATGDARGYDLSGTRIRSIKNEHGKCYPSAVFSGSSGTSISCKDEAGNTGNFIYQQNLPYQAWGKTYLTVPTYSGEISRKVKNIYRISVKEPATGVKVNGNPLSISLLVNNSYYEIESTEMNYIEADKPVMVAQYMPSIGNCGTDWGYNDGGPEMIYLTPADQGIKQALFFRNNQGDIVSNYAVVVVPDAGVASLRIDGRTNFDETYPHSMPGYTVVVKRWDAERIQSAITCDTTFSGITYGVGQNESYGYNLGISRIRALITGSTITKTLGVPGNTGNTTCARAPVRFYVSSSLKPASIEWKFSKVEGLNPHADSLQTIPVPVDSAVVNGRWMYRYSVNDDFRFTTPGTYYVPVVLRGTDISSCDNALDLFIRVVVTPAPEATAFTVSFPGCAKQEAAFSASATTNTGETVKAWKWAISNGLGYTTQQFTRVFDTAGTYTVQLQMITSEGCVVDSAKQVTVKPLPVIALAEDTVIVCPGTTDVQFAVTNPVSGTVYNWYTSESGSTPATTGATASFSNVTANTIWYADAVADGCTSTPRVKAVALIAVTPDAPVVTVDSAGLNVLRFAWLPVTNAVYYKVSVDNGVTWIDPSSGPAGLTHTIAGLVPGTSVNILVRAFNQNGCVYKEGSKQGAARSGKLFLPNSFTPNGDGLNDLFHVQGGEGVRQFRLLVFNQWGEKVFETSDPGSGWNGMYKGRLQPSGVYIYICTAVMADTGEKTEKKGSLNLIR</sequence>
<dbReference type="PROSITE" id="PS50093">
    <property type="entry name" value="PKD"/>
    <property type="match status" value="1"/>
</dbReference>
<dbReference type="InterPro" id="IPR044023">
    <property type="entry name" value="Ig_7"/>
</dbReference>
<dbReference type="EMBL" id="BMIB01000002">
    <property type="protein sequence ID" value="GGH65265.1"/>
    <property type="molecule type" value="Genomic_DNA"/>
</dbReference>
<evidence type="ECO:0000313" key="2">
    <source>
        <dbReference type="EMBL" id="GGH65265.1"/>
    </source>
</evidence>
<reference evidence="2" key="1">
    <citation type="journal article" date="2014" name="Int. J. Syst. Evol. Microbiol.">
        <title>Complete genome sequence of Corynebacterium casei LMG S-19264T (=DSM 44701T), isolated from a smear-ripened cheese.</title>
        <authorList>
            <consortium name="US DOE Joint Genome Institute (JGI-PGF)"/>
            <person name="Walter F."/>
            <person name="Albersmeier A."/>
            <person name="Kalinowski J."/>
            <person name="Ruckert C."/>
        </authorList>
    </citation>
    <scope>NUCLEOTIDE SEQUENCE</scope>
    <source>
        <strain evidence="2">CGMCC 1.15290</strain>
    </source>
</reference>
<keyword evidence="3" id="KW-1185">Reference proteome</keyword>
<comment type="caution">
    <text evidence="2">The sequence shown here is derived from an EMBL/GenBank/DDBJ whole genome shotgun (WGS) entry which is preliminary data.</text>
</comment>
<dbReference type="InterPro" id="IPR035986">
    <property type="entry name" value="PKD_dom_sf"/>
</dbReference>
<dbReference type="InterPro" id="IPR036116">
    <property type="entry name" value="FN3_sf"/>
</dbReference>
<dbReference type="InterPro" id="IPR013783">
    <property type="entry name" value="Ig-like_fold"/>
</dbReference>
<dbReference type="InterPro" id="IPR003961">
    <property type="entry name" value="FN3_dom"/>
</dbReference>
<dbReference type="Pfam" id="PF13585">
    <property type="entry name" value="CHU_C"/>
    <property type="match status" value="1"/>
</dbReference>
<dbReference type="InterPro" id="IPR006626">
    <property type="entry name" value="PbH1"/>
</dbReference>
<dbReference type="InterPro" id="IPR000601">
    <property type="entry name" value="PKD_dom"/>
</dbReference>
<dbReference type="SUPFAM" id="SSF49299">
    <property type="entry name" value="PKD domain"/>
    <property type="match status" value="1"/>
</dbReference>
<dbReference type="SUPFAM" id="SSF51126">
    <property type="entry name" value="Pectin lyase-like"/>
    <property type="match status" value="3"/>
</dbReference>
<dbReference type="Gene3D" id="2.160.20.10">
    <property type="entry name" value="Single-stranded right-handed beta-helix, Pectin lyase-like"/>
    <property type="match status" value="3"/>
</dbReference>